<evidence type="ECO:0000256" key="1">
    <source>
        <dbReference type="ARBA" id="ARBA00004651"/>
    </source>
</evidence>
<evidence type="ECO:0000256" key="2">
    <source>
        <dbReference type="ARBA" id="ARBA00006228"/>
    </source>
</evidence>
<evidence type="ECO:0000313" key="8">
    <source>
        <dbReference type="EMBL" id="MDI7922584.1"/>
    </source>
</evidence>
<dbReference type="RefSeq" id="WP_311786462.1">
    <property type="nucleotide sequence ID" value="NZ_JALDYY010000004.1"/>
</dbReference>
<dbReference type="Proteomes" id="UP001161580">
    <property type="component" value="Unassembled WGS sequence"/>
</dbReference>
<proteinExistence type="inferred from homology"/>
<dbReference type="InterPro" id="IPR002758">
    <property type="entry name" value="Cation_antiport_E"/>
</dbReference>
<evidence type="ECO:0000256" key="3">
    <source>
        <dbReference type="ARBA" id="ARBA00022475"/>
    </source>
</evidence>
<keyword evidence="6 7" id="KW-0472">Membrane</keyword>
<protein>
    <submittedName>
        <fullName evidence="8">Na+/H+ antiporter subunit E</fullName>
    </submittedName>
</protein>
<gene>
    <name evidence="8" type="ORF">MRS75_10855</name>
</gene>
<keyword evidence="3" id="KW-1003">Cell membrane</keyword>
<feature type="transmembrane region" description="Helical" evidence="7">
    <location>
        <begin position="20"/>
        <end position="45"/>
    </location>
</feature>
<organism evidence="8 9">
    <name type="scientific">Ferirhizobium litorale</name>
    <dbReference type="NCBI Taxonomy" id="2927786"/>
    <lineage>
        <taxon>Bacteria</taxon>
        <taxon>Pseudomonadati</taxon>
        <taxon>Pseudomonadota</taxon>
        <taxon>Alphaproteobacteria</taxon>
        <taxon>Hyphomicrobiales</taxon>
        <taxon>Rhizobiaceae</taxon>
        <taxon>Ferirhizobium</taxon>
    </lineage>
</organism>
<evidence type="ECO:0000313" key="9">
    <source>
        <dbReference type="Proteomes" id="UP001161580"/>
    </source>
</evidence>
<evidence type="ECO:0000256" key="4">
    <source>
        <dbReference type="ARBA" id="ARBA00022692"/>
    </source>
</evidence>
<evidence type="ECO:0000256" key="6">
    <source>
        <dbReference type="ARBA" id="ARBA00023136"/>
    </source>
</evidence>
<evidence type="ECO:0000256" key="5">
    <source>
        <dbReference type="ARBA" id="ARBA00022989"/>
    </source>
</evidence>
<dbReference type="AlphaFoldDB" id="A0AAE3U0Z1"/>
<dbReference type="GO" id="GO:0005886">
    <property type="term" value="C:plasma membrane"/>
    <property type="evidence" value="ECO:0007669"/>
    <property type="project" value="UniProtKB-SubCell"/>
</dbReference>
<keyword evidence="9" id="KW-1185">Reference proteome</keyword>
<comment type="similarity">
    <text evidence="2">Belongs to the CPA3 antiporters (TC 2.A.63) subunit E family.</text>
</comment>
<dbReference type="Pfam" id="PF01899">
    <property type="entry name" value="MNHE"/>
    <property type="match status" value="1"/>
</dbReference>
<sequence length="160" mass="18113">MSVLPYPLLSASLLLMWMTLNSFSIGHFVLGSIIALFASWAMAALRPHRPRIRRWHLLPQLLGIVLYDIIRSNIAVVSIILTGRTTRRKSDFLTIHLDLKDTTALAILAVILTATPGSAWLEYNSVDGTLLMHVLDLVDDDAWTDLVKNRYEKLLMEIFE</sequence>
<keyword evidence="5 7" id="KW-1133">Transmembrane helix</keyword>
<name>A0AAE3U0Z1_9HYPH</name>
<keyword evidence="4 7" id="KW-0812">Transmembrane</keyword>
<accession>A0AAE3U0Z1</accession>
<comment type="subcellular location">
    <subcellularLocation>
        <location evidence="1">Cell membrane</location>
        <topology evidence="1">Multi-pass membrane protein</topology>
    </subcellularLocation>
</comment>
<evidence type="ECO:0000256" key="7">
    <source>
        <dbReference type="SAM" id="Phobius"/>
    </source>
</evidence>
<dbReference type="GO" id="GO:0008324">
    <property type="term" value="F:monoatomic cation transmembrane transporter activity"/>
    <property type="evidence" value="ECO:0007669"/>
    <property type="project" value="InterPro"/>
</dbReference>
<dbReference type="PIRSF" id="PIRSF019239">
    <property type="entry name" value="MrpE"/>
    <property type="match status" value="1"/>
</dbReference>
<dbReference type="NCBIfam" id="NF006520">
    <property type="entry name" value="PRK08965.1-4"/>
    <property type="match status" value="1"/>
</dbReference>
<reference evidence="8" key="1">
    <citation type="submission" date="2022-03" db="EMBL/GenBank/DDBJ databases">
        <title>Fererhizobium litorale gen. nov., sp. nov., isolated from sandy sediments of the Sea of Japan seashore.</title>
        <authorList>
            <person name="Romanenko L."/>
            <person name="Kurilenko V."/>
            <person name="Otstavnykh N."/>
            <person name="Svetashev V."/>
            <person name="Tekutyeva L."/>
            <person name="Isaeva M."/>
            <person name="Mikhailov V."/>
        </authorList>
    </citation>
    <scope>NUCLEOTIDE SEQUENCE</scope>
    <source>
        <strain evidence="8">KMM 9576</strain>
    </source>
</reference>
<dbReference type="EMBL" id="JALDYZ010000005">
    <property type="protein sequence ID" value="MDI7922584.1"/>
    <property type="molecule type" value="Genomic_DNA"/>
</dbReference>
<dbReference type="PANTHER" id="PTHR34584">
    <property type="entry name" value="NA(+)/H(+) ANTIPORTER SUBUNIT E1"/>
    <property type="match status" value="1"/>
</dbReference>
<dbReference type="PANTHER" id="PTHR34584:SF1">
    <property type="entry name" value="NA(+)_H(+) ANTIPORTER SUBUNIT E1"/>
    <property type="match status" value="1"/>
</dbReference>
<comment type="caution">
    <text evidence="8">The sequence shown here is derived from an EMBL/GenBank/DDBJ whole genome shotgun (WGS) entry which is preliminary data.</text>
</comment>